<reference evidence="3" key="1">
    <citation type="submission" date="2024-06" db="EMBL/GenBank/DDBJ databases">
        <title>Multi-omics analyses provide insights into the biosynthesis of the anticancer antibiotic pleurotin in Hohenbuehelia grisea.</title>
        <authorList>
            <person name="Weaver J.A."/>
            <person name="Alberti F."/>
        </authorList>
    </citation>
    <scope>NUCLEOTIDE SEQUENCE [LARGE SCALE GENOMIC DNA]</scope>
    <source>
        <strain evidence="3">T-177</strain>
    </source>
</reference>
<dbReference type="Proteomes" id="UP001556367">
    <property type="component" value="Unassembled WGS sequence"/>
</dbReference>
<accession>A0ABR3J244</accession>
<protein>
    <submittedName>
        <fullName evidence="2">Uncharacterized protein</fullName>
    </submittedName>
</protein>
<evidence type="ECO:0000313" key="3">
    <source>
        <dbReference type="Proteomes" id="UP001556367"/>
    </source>
</evidence>
<feature type="region of interest" description="Disordered" evidence="1">
    <location>
        <begin position="29"/>
        <end position="51"/>
    </location>
</feature>
<keyword evidence="3" id="KW-1185">Reference proteome</keyword>
<evidence type="ECO:0000256" key="1">
    <source>
        <dbReference type="SAM" id="MobiDB-lite"/>
    </source>
</evidence>
<organism evidence="2 3">
    <name type="scientific">Hohenbuehelia grisea</name>
    <dbReference type="NCBI Taxonomy" id="104357"/>
    <lineage>
        <taxon>Eukaryota</taxon>
        <taxon>Fungi</taxon>
        <taxon>Dikarya</taxon>
        <taxon>Basidiomycota</taxon>
        <taxon>Agaricomycotina</taxon>
        <taxon>Agaricomycetes</taxon>
        <taxon>Agaricomycetidae</taxon>
        <taxon>Agaricales</taxon>
        <taxon>Pleurotineae</taxon>
        <taxon>Pleurotaceae</taxon>
        <taxon>Hohenbuehelia</taxon>
    </lineage>
</organism>
<comment type="caution">
    <text evidence="2">The sequence shown here is derived from an EMBL/GenBank/DDBJ whole genome shotgun (WGS) entry which is preliminary data.</text>
</comment>
<gene>
    <name evidence="2" type="ORF">HGRIS_009657</name>
</gene>
<dbReference type="EMBL" id="JASNQZ010000012">
    <property type="protein sequence ID" value="KAL0949611.1"/>
    <property type="molecule type" value="Genomic_DNA"/>
</dbReference>
<proteinExistence type="predicted"/>
<evidence type="ECO:0000313" key="2">
    <source>
        <dbReference type="EMBL" id="KAL0949611.1"/>
    </source>
</evidence>
<sequence>MPDGRGTTTSTHFDMAYVPHEDRPIRVASREKAGRIRASPSMPRVGGSRPISELGIGGPVKASNAFVEHANLTVEMVKLGSEHHGLSAWHMTRRQPSYLHEDQTFCRRMRMELMDDVGEL</sequence>
<name>A0ABR3J244_9AGAR</name>